<dbReference type="InterPro" id="IPR050103">
    <property type="entry name" value="Class-III_PLP-dep_AT"/>
</dbReference>
<feature type="binding site" evidence="5">
    <location>
        <position position="278"/>
    </location>
    <ligand>
        <name>N(2)-acetyl-L-ornithine</name>
        <dbReference type="ChEBI" id="CHEBI:57805"/>
    </ligand>
</feature>
<evidence type="ECO:0000256" key="3">
    <source>
        <dbReference type="ARBA" id="ARBA00022679"/>
    </source>
</evidence>
<dbReference type="EMBL" id="QGDI01000014">
    <property type="protein sequence ID" value="PWJ10363.1"/>
    <property type="molecule type" value="Genomic_DNA"/>
</dbReference>
<reference evidence="6 7" key="1">
    <citation type="submission" date="2018-05" db="EMBL/GenBank/DDBJ databases">
        <title>The Hungate 1000. A catalogue of reference genomes from the rumen microbiome.</title>
        <authorList>
            <person name="Kelly W."/>
        </authorList>
    </citation>
    <scope>NUCLEOTIDE SEQUENCE [LARGE SCALE GENOMIC DNA]</scope>
    <source>
        <strain evidence="6 7">SAb67</strain>
    </source>
</reference>
<keyword evidence="2 5" id="KW-0028">Amino-acid biosynthesis</keyword>
<accession>A0A315YGY7</accession>
<dbReference type="CDD" id="cd00610">
    <property type="entry name" value="OAT_like"/>
    <property type="match status" value="1"/>
</dbReference>
<dbReference type="RefSeq" id="WP_109727691.1">
    <property type="nucleotide sequence ID" value="NZ_CAMOTJ010000017.1"/>
</dbReference>
<dbReference type="FunFam" id="3.40.640.10:FF:000004">
    <property type="entry name" value="Acetylornithine aminotransferase"/>
    <property type="match status" value="1"/>
</dbReference>
<evidence type="ECO:0000313" key="6">
    <source>
        <dbReference type="EMBL" id="PWJ10363.1"/>
    </source>
</evidence>
<proteinExistence type="inferred from homology"/>
<feature type="modified residue" description="N6-(pyridoxal phosphate)lysine" evidence="5">
    <location>
        <position position="250"/>
    </location>
</feature>
<dbReference type="STRING" id="1265.SAMN02910280_0138"/>
<feature type="binding site" evidence="5">
    <location>
        <position position="138"/>
    </location>
    <ligand>
        <name>N(2)-acetyl-L-ornithine</name>
        <dbReference type="ChEBI" id="CHEBI:57805"/>
    </ligand>
</feature>
<dbReference type="GO" id="GO:0003992">
    <property type="term" value="F:N2-acetyl-L-ornithine:2-oxoglutarate 5-aminotransferase activity"/>
    <property type="evidence" value="ECO:0007669"/>
    <property type="project" value="UniProtKB-UniRule"/>
</dbReference>
<dbReference type="InterPro" id="IPR005814">
    <property type="entry name" value="Aminotrans_3"/>
</dbReference>
<keyword evidence="1 5" id="KW-0032">Aminotransferase</keyword>
<comment type="caution">
    <text evidence="6">The sequence shown here is derived from an EMBL/GenBank/DDBJ whole genome shotgun (WGS) entry which is preliminary data.</text>
</comment>
<dbReference type="PROSITE" id="PS00600">
    <property type="entry name" value="AA_TRANSFER_CLASS_3"/>
    <property type="match status" value="1"/>
</dbReference>
<name>A0A315YGY7_RUMFL</name>
<evidence type="ECO:0000313" key="7">
    <source>
        <dbReference type="Proteomes" id="UP000245720"/>
    </source>
</evidence>
<dbReference type="InterPro" id="IPR049704">
    <property type="entry name" value="Aminotrans_3_PPA_site"/>
</dbReference>
<evidence type="ECO:0000256" key="4">
    <source>
        <dbReference type="ARBA" id="ARBA00022898"/>
    </source>
</evidence>
<dbReference type="GO" id="GO:0042802">
    <property type="term" value="F:identical protein binding"/>
    <property type="evidence" value="ECO:0007669"/>
    <property type="project" value="TreeGrafter"/>
</dbReference>
<dbReference type="Proteomes" id="UP000245720">
    <property type="component" value="Unassembled WGS sequence"/>
</dbReference>
<evidence type="ECO:0000256" key="5">
    <source>
        <dbReference type="HAMAP-Rule" id="MF_01107"/>
    </source>
</evidence>
<feature type="binding site" evidence="5">
    <location>
        <position position="135"/>
    </location>
    <ligand>
        <name>pyridoxal 5'-phosphate</name>
        <dbReference type="ChEBI" id="CHEBI:597326"/>
    </ligand>
</feature>
<comment type="miscellaneous">
    <text evidence="5">May also have succinyldiaminopimelate aminotransferase activity, thus carrying out the corresponding step in lysine biosynthesis.</text>
</comment>
<dbReference type="Gene3D" id="3.40.640.10">
    <property type="entry name" value="Type I PLP-dependent aspartate aminotransferase-like (Major domain)"/>
    <property type="match status" value="1"/>
</dbReference>
<dbReference type="Pfam" id="PF00202">
    <property type="entry name" value="Aminotran_3"/>
    <property type="match status" value="1"/>
</dbReference>
<feature type="binding site" evidence="5">
    <location>
        <position position="279"/>
    </location>
    <ligand>
        <name>pyridoxal 5'-phosphate</name>
        <dbReference type="ChEBI" id="CHEBI:597326"/>
    </ligand>
</feature>
<dbReference type="InterPro" id="IPR015422">
    <property type="entry name" value="PyrdxlP-dep_Trfase_small"/>
</dbReference>
<dbReference type="PIRSF" id="PIRSF000521">
    <property type="entry name" value="Transaminase_4ab_Lys_Orn"/>
    <property type="match status" value="1"/>
</dbReference>
<keyword evidence="4 5" id="KW-0663">Pyridoxal phosphate</keyword>
<comment type="cofactor">
    <cofactor evidence="5">
        <name>pyridoxal 5'-phosphate</name>
        <dbReference type="ChEBI" id="CHEBI:597326"/>
    </cofactor>
    <text evidence="5">Binds 1 pyridoxal phosphate per subunit.</text>
</comment>
<keyword evidence="3 5" id="KW-0808">Transferase</keyword>
<dbReference type="GO" id="GO:0006526">
    <property type="term" value="P:L-arginine biosynthetic process"/>
    <property type="evidence" value="ECO:0007669"/>
    <property type="project" value="UniProtKB-UniRule"/>
</dbReference>
<dbReference type="PANTHER" id="PTHR11986">
    <property type="entry name" value="AMINOTRANSFERASE CLASS III"/>
    <property type="match status" value="1"/>
</dbReference>
<dbReference type="OrthoDB" id="9807885at2"/>
<keyword evidence="5" id="KW-0963">Cytoplasm</keyword>
<dbReference type="UniPathway" id="UPA00068">
    <property type="reaction ID" value="UER00109"/>
</dbReference>
<comment type="similarity">
    <text evidence="5">Belongs to the class-III pyridoxal-phosphate-dependent aminotransferase family. ArgD subfamily.</text>
</comment>
<comment type="subcellular location">
    <subcellularLocation>
        <location evidence="5">Cytoplasm</location>
    </subcellularLocation>
</comment>
<feature type="binding site" evidence="5">
    <location>
        <begin position="102"/>
        <end position="103"/>
    </location>
    <ligand>
        <name>pyridoxal 5'-phosphate</name>
        <dbReference type="ChEBI" id="CHEBI:597326"/>
    </ligand>
</feature>
<dbReference type="NCBIfam" id="NF002325">
    <property type="entry name" value="PRK01278.1"/>
    <property type="match status" value="1"/>
</dbReference>
<dbReference type="PANTHER" id="PTHR11986:SF79">
    <property type="entry name" value="ACETYLORNITHINE AMINOTRANSFERASE, MITOCHONDRIAL"/>
    <property type="match status" value="1"/>
</dbReference>
<dbReference type="GO" id="GO:0030170">
    <property type="term" value="F:pyridoxal phosphate binding"/>
    <property type="evidence" value="ECO:0007669"/>
    <property type="project" value="InterPro"/>
</dbReference>
<dbReference type="AlphaFoldDB" id="A0A315YGY7"/>
<keyword evidence="5" id="KW-0055">Arginine biosynthesis</keyword>
<gene>
    <name evidence="5" type="primary">argD</name>
    <name evidence="6" type="ORF">IE37_03001</name>
</gene>
<dbReference type="GO" id="GO:0005737">
    <property type="term" value="C:cytoplasm"/>
    <property type="evidence" value="ECO:0007669"/>
    <property type="project" value="UniProtKB-SubCell"/>
</dbReference>
<dbReference type="InterPro" id="IPR015424">
    <property type="entry name" value="PyrdxlP-dep_Trfase"/>
</dbReference>
<feature type="binding site" evidence="5">
    <location>
        <begin position="221"/>
        <end position="224"/>
    </location>
    <ligand>
        <name>pyridoxal 5'-phosphate</name>
        <dbReference type="ChEBI" id="CHEBI:597326"/>
    </ligand>
</feature>
<comment type="catalytic activity">
    <reaction evidence="5">
        <text>N(2)-acetyl-L-ornithine + 2-oxoglutarate = N-acetyl-L-glutamate 5-semialdehyde + L-glutamate</text>
        <dbReference type="Rhea" id="RHEA:18049"/>
        <dbReference type="ChEBI" id="CHEBI:16810"/>
        <dbReference type="ChEBI" id="CHEBI:29123"/>
        <dbReference type="ChEBI" id="CHEBI:29985"/>
        <dbReference type="ChEBI" id="CHEBI:57805"/>
        <dbReference type="EC" id="2.6.1.11"/>
    </reaction>
</comment>
<sequence length="389" mass="42112">MNTIDKFNSHVMQSYGRYPLVMEKGSGRRCTDENGREYIDFGSGIGTNSLGYCDEKWADAVCAQVRTLQHSSNYYYTAVQADLADRLCNITGYKSVFFCNSGAEANECAIKVARKYSFDKYGKGRHTIITLVNSFHGRTIATLSATGQDVFHNYFFPFVEGFVNVIANDIDDLKAKLEDKSVCAVMMEYVQGEGGVNKLDKEFVDAVYELCAPKDILVIADEVQTGVGRTGKFLAGEHYGRKADITTLAKGIAGGLPMGVCLVNEKCSGVLTPGTHGTTFGGNPIACAGGLAVLDTIESDGFLDEVGKKAEFIKGELEKCSEVAGISGLGLMIGITLKTKDAHDVAARALEKGLLILTAKKKARLLPPLNISYDELKDGLKILIEVLEE</sequence>
<dbReference type="HAMAP" id="MF_01107">
    <property type="entry name" value="ArgD_aminotrans_3"/>
    <property type="match status" value="1"/>
</dbReference>
<dbReference type="InterPro" id="IPR015421">
    <property type="entry name" value="PyrdxlP-dep_Trfase_major"/>
</dbReference>
<dbReference type="Gene3D" id="3.90.1150.10">
    <property type="entry name" value="Aspartate Aminotransferase, domain 1"/>
    <property type="match status" value="1"/>
</dbReference>
<evidence type="ECO:0000256" key="1">
    <source>
        <dbReference type="ARBA" id="ARBA00022576"/>
    </source>
</evidence>
<evidence type="ECO:0000256" key="2">
    <source>
        <dbReference type="ARBA" id="ARBA00022605"/>
    </source>
</evidence>
<dbReference type="EC" id="2.6.1.11" evidence="5"/>
<organism evidence="6 7">
    <name type="scientific">Ruminococcus flavefaciens</name>
    <dbReference type="NCBI Taxonomy" id="1265"/>
    <lineage>
        <taxon>Bacteria</taxon>
        <taxon>Bacillati</taxon>
        <taxon>Bacillota</taxon>
        <taxon>Clostridia</taxon>
        <taxon>Eubacteriales</taxon>
        <taxon>Oscillospiraceae</taxon>
        <taxon>Ruminococcus</taxon>
    </lineage>
</organism>
<protein>
    <recommendedName>
        <fullName evidence="5">Acetylornithine aminotransferase</fullName>
        <shortName evidence="5">ACOAT</shortName>
        <ecNumber evidence="5">2.6.1.11</ecNumber>
    </recommendedName>
</protein>
<dbReference type="InterPro" id="IPR004636">
    <property type="entry name" value="AcOrn/SuccOrn_fam"/>
</dbReference>
<comment type="pathway">
    <text evidence="5">Amino-acid biosynthesis; L-arginine biosynthesis; N(2)-acetyl-L-ornithine from L-glutamate: step 4/4.</text>
</comment>
<dbReference type="SUPFAM" id="SSF53383">
    <property type="entry name" value="PLP-dependent transferases"/>
    <property type="match status" value="1"/>
</dbReference>
<comment type="subunit">
    <text evidence="5">Homodimer.</text>
</comment>
<dbReference type="NCBIfam" id="TIGR00707">
    <property type="entry name" value="argD"/>
    <property type="match status" value="1"/>
</dbReference>